<evidence type="ECO:0000313" key="1">
    <source>
        <dbReference type="EMBL" id="WOF23652.1"/>
    </source>
</evidence>
<dbReference type="RefSeq" id="WP_317140124.1">
    <property type="nucleotide sequence ID" value="NZ_CP118157.1"/>
</dbReference>
<accession>A0AA97I6Y5</accession>
<name>A0AA97I6Y5_9MICO</name>
<gene>
    <name evidence="1" type="ORF">N8K70_02955</name>
</gene>
<organism evidence="1 2">
    <name type="scientific">Microbacterium betulae</name>
    <dbReference type="NCBI Taxonomy" id="2981139"/>
    <lineage>
        <taxon>Bacteria</taxon>
        <taxon>Bacillati</taxon>
        <taxon>Actinomycetota</taxon>
        <taxon>Actinomycetes</taxon>
        <taxon>Micrococcales</taxon>
        <taxon>Microbacteriaceae</taxon>
        <taxon>Microbacterium</taxon>
    </lineage>
</organism>
<dbReference type="KEGG" id="mbet:N8K70_02955"/>
<reference evidence="1 2" key="1">
    <citation type="submission" date="2023-02" db="EMBL/GenBank/DDBJ databases">
        <title>Microbacterium betulae sp. nov., isolated from birch wood.</title>
        <authorList>
            <person name="Pasciak M."/>
            <person name="Pawlik K.J."/>
            <person name="Martynowski D."/>
            <person name="Laczmanski L."/>
            <person name="Ciekot J."/>
            <person name="Szponar B."/>
            <person name="Wojcik-Fatla A."/>
            <person name="Mackiewicz B."/>
            <person name="Farian E."/>
            <person name="Cholewa G."/>
            <person name="Cholewa A."/>
            <person name="Dutkiewicz J."/>
        </authorList>
    </citation>
    <scope>NUCLEOTIDE SEQUENCE [LARGE SCALE GENOMIC DNA]</scope>
    <source>
        <strain evidence="1 2">AB</strain>
    </source>
</reference>
<keyword evidence="2" id="KW-1185">Reference proteome</keyword>
<dbReference type="EMBL" id="CP118157">
    <property type="protein sequence ID" value="WOF23652.1"/>
    <property type="molecule type" value="Genomic_DNA"/>
</dbReference>
<dbReference type="AlphaFoldDB" id="A0AA97I6Y5"/>
<protein>
    <submittedName>
        <fullName evidence="1">Uncharacterized protein</fullName>
    </submittedName>
</protein>
<proteinExistence type="predicted"/>
<evidence type="ECO:0000313" key="2">
    <source>
        <dbReference type="Proteomes" id="UP001305498"/>
    </source>
</evidence>
<dbReference type="Proteomes" id="UP001305498">
    <property type="component" value="Chromosome"/>
</dbReference>
<sequence>MASGNERIDPKTRKALPEGIRYRADRNKYQVRVWALGINGEQRERSFLVDTLAEAKKLRSEARLSVRPEGGMTLNA</sequence>